<evidence type="ECO:0000256" key="2">
    <source>
        <dbReference type="ARBA" id="ARBA00022750"/>
    </source>
</evidence>
<dbReference type="Gene3D" id="2.70.40.10">
    <property type="match status" value="1"/>
</dbReference>
<dbReference type="PANTHER" id="PTHR19422:SF123">
    <property type="entry name" value="RT1 CLASS I, LOCUS CE15"/>
    <property type="match status" value="1"/>
</dbReference>
<keyword evidence="2" id="KW-0064">Aspartyl protease</keyword>
<proteinExistence type="predicted"/>
<feature type="non-terminal residue" evidence="4">
    <location>
        <position position="1"/>
    </location>
</feature>
<dbReference type="Pfam" id="PF00692">
    <property type="entry name" value="dUTPase"/>
    <property type="match status" value="1"/>
</dbReference>
<protein>
    <submittedName>
        <fullName evidence="4">POK9 protein</fullName>
    </submittedName>
</protein>
<gene>
    <name evidence="4" type="primary">Ervk9_1</name>
    <name evidence="4" type="ORF">CNELOR_R05852</name>
</gene>
<dbReference type="EMBL" id="VZTF01003191">
    <property type="protein sequence ID" value="NXB03647.1"/>
    <property type="molecule type" value="Genomic_DNA"/>
</dbReference>
<feature type="non-terminal residue" evidence="4">
    <location>
        <position position="159"/>
    </location>
</feature>
<evidence type="ECO:0000256" key="1">
    <source>
        <dbReference type="ARBA" id="ARBA00022670"/>
    </source>
</evidence>
<keyword evidence="5" id="KW-1185">Reference proteome</keyword>
<evidence type="ECO:0000313" key="4">
    <source>
        <dbReference type="EMBL" id="NXB03647.1"/>
    </source>
</evidence>
<dbReference type="GO" id="GO:0006508">
    <property type="term" value="P:proteolysis"/>
    <property type="evidence" value="ECO:0007669"/>
    <property type="project" value="UniProtKB-KW"/>
</dbReference>
<dbReference type="Proteomes" id="UP000517678">
    <property type="component" value="Unassembled WGS sequence"/>
</dbReference>
<dbReference type="AlphaFoldDB" id="A0A7K8ALN7"/>
<dbReference type="InterPro" id="IPR036157">
    <property type="entry name" value="dUTPase-like_sf"/>
</dbReference>
<dbReference type="GO" id="GO:0004190">
    <property type="term" value="F:aspartic-type endopeptidase activity"/>
    <property type="evidence" value="ECO:0007669"/>
    <property type="project" value="UniProtKB-KW"/>
</dbReference>
<name>A0A7K8ALN7_9CORV</name>
<feature type="domain" description="dUTPase-like" evidence="3">
    <location>
        <begin position="2"/>
        <end position="118"/>
    </location>
</feature>
<keyword evidence="1" id="KW-0645">Protease</keyword>
<dbReference type="InterPro" id="IPR029054">
    <property type="entry name" value="dUTPase-like"/>
</dbReference>
<dbReference type="SUPFAM" id="SSF51283">
    <property type="entry name" value="dUTPase-like"/>
    <property type="match status" value="1"/>
</dbReference>
<sequence length="159" mass="16820">SGSLGLNLATSVDVTFIDDKPQKIPTGVYGPLIINGQAEGALLLSRSSAGIKGLFVVPRVIDSDYTGEIAIVAHTSFYPLLVPRGSQIAQLVPMMQLTCSMAPIQSHNQSDKGFGSTGGVALLTLALKECPIVQAVFRHSPQQEMRMTVLLDPGSDLTI</sequence>
<organism evidence="4 5">
    <name type="scientific">Cnemophilus loriae</name>
    <name type="common">Loria's bird-of-paradise</name>
    <dbReference type="NCBI Taxonomy" id="254448"/>
    <lineage>
        <taxon>Eukaryota</taxon>
        <taxon>Metazoa</taxon>
        <taxon>Chordata</taxon>
        <taxon>Craniata</taxon>
        <taxon>Vertebrata</taxon>
        <taxon>Euteleostomi</taxon>
        <taxon>Archelosauria</taxon>
        <taxon>Archosauria</taxon>
        <taxon>Dinosauria</taxon>
        <taxon>Saurischia</taxon>
        <taxon>Theropoda</taxon>
        <taxon>Coelurosauria</taxon>
        <taxon>Aves</taxon>
        <taxon>Neognathae</taxon>
        <taxon>Neoaves</taxon>
        <taxon>Telluraves</taxon>
        <taxon>Australaves</taxon>
        <taxon>Passeriformes</taxon>
        <taxon>Corvoidea</taxon>
        <taxon>Corvidae</taxon>
        <taxon>Cnemophilus</taxon>
    </lineage>
</organism>
<keyword evidence="2" id="KW-0378">Hydrolase</keyword>
<evidence type="ECO:0000313" key="5">
    <source>
        <dbReference type="Proteomes" id="UP000517678"/>
    </source>
</evidence>
<dbReference type="InterPro" id="IPR051592">
    <property type="entry name" value="HERV-K_Pro_peptidase_A2"/>
</dbReference>
<dbReference type="PANTHER" id="PTHR19422">
    <property type="entry name" value="GAG RETROVIRAL POLYPROTEIN"/>
    <property type="match status" value="1"/>
</dbReference>
<accession>A0A7K8ALN7</accession>
<reference evidence="4 5" key="1">
    <citation type="submission" date="2019-09" db="EMBL/GenBank/DDBJ databases">
        <title>Bird 10,000 Genomes (B10K) Project - Family phase.</title>
        <authorList>
            <person name="Zhang G."/>
        </authorList>
    </citation>
    <scope>NUCLEOTIDE SEQUENCE [LARGE SCALE GENOMIC DNA]</scope>
    <source>
        <strain evidence="4">B10K-DU-029-38</strain>
        <tissue evidence="4">Muscle</tissue>
    </source>
</reference>
<comment type="caution">
    <text evidence="4">The sequence shown here is derived from an EMBL/GenBank/DDBJ whole genome shotgun (WGS) entry which is preliminary data.</text>
</comment>
<evidence type="ECO:0000259" key="3">
    <source>
        <dbReference type="Pfam" id="PF00692"/>
    </source>
</evidence>